<dbReference type="GO" id="GO:0005829">
    <property type="term" value="C:cytosol"/>
    <property type="evidence" value="ECO:0007669"/>
    <property type="project" value="TreeGrafter"/>
</dbReference>
<feature type="domain" description="CobQ/CobB/MinD/ParA nucleotide binding" evidence="11">
    <location>
        <begin position="5"/>
        <end position="217"/>
    </location>
</feature>
<protein>
    <recommendedName>
        <fullName evidence="2">Septum site-determining protein MinD</fullName>
    </recommendedName>
    <alternativeName>
        <fullName evidence="9">Cell division inhibitor MinD</fullName>
    </alternativeName>
</protein>
<evidence type="ECO:0000256" key="2">
    <source>
        <dbReference type="ARBA" id="ARBA00016887"/>
    </source>
</evidence>
<dbReference type="GO" id="GO:0009898">
    <property type="term" value="C:cytoplasmic side of plasma membrane"/>
    <property type="evidence" value="ECO:0007669"/>
    <property type="project" value="TreeGrafter"/>
</dbReference>
<dbReference type="EMBL" id="FRAJ01000003">
    <property type="protein sequence ID" value="SHJ75435.1"/>
    <property type="molecule type" value="Genomic_DNA"/>
</dbReference>
<name>A0A1M6LW93_9FIRM</name>
<keyword evidence="4 10" id="KW-0547">Nucleotide-binding</keyword>
<evidence type="ECO:0000259" key="11">
    <source>
        <dbReference type="Pfam" id="PF01656"/>
    </source>
</evidence>
<gene>
    <name evidence="12" type="ORF">SAMN02745883_00371</name>
</gene>
<evidence type="ECO:0000256" key="4">
    <source>
        <dbReference type="ARBA" id="ARBA00022741"/>
    </source>
</evidence>
<dbReference type="SUPFAM" id="SSF52540">
    <property type="entry name" value="P-loop containing nucleoside triphosphate hydrolases"/>
    <property type="match status" value="1"/>
</dbReference>
<dbReference type="Proteomes" id="UP000184082">
    <property type="component" value="Unassembled WGS sequence"/>
</dbReference>
<organism evidence="12 13">
    <name type="scientific">Caminicella sporogenes DSM 14501</name>
    <dbReference type="NCBI Taxonomy" id="1121266"/>
    <lineage>
        <taxon>Bacteria</taxon>
        <taxon>Bacillati</taxon>
        <taxon>Bacillota</taxon>
        <taxon>Clostridia</taxon>
        <taxon>Peptostreptococcales</taxon>
        <taxon>Caminicellaceae</taxon>
        <taxon>Caminicella</taxon>
    </lineage>
</organism>
<evidence type="ECO:0000256" key="1">
    <source>
        <dbReference type="ARBA" id="ARBA00010257"/>
    </source>
</evidence>
<evidence type="ECO:0000256" key="10">
    <source>
        <dbReference type="PIRSR" id="PIRSR003092-1"/>
    </source>
</evidence>
<accession>A0A1M6LW93</accession>
<comment type="function">
    <text evidence="8">ATPase required for the correct placement of the division site. Cell division inhibitors MinC and MinD act in concert to form an inhibitor capable of blocking formation of the polar Z ring septums. Rapidly oscillates between the poles of the cell to destabilize FtsZ filaments that have formed before they mature into polar Z rings.</text>
</comment>
<dbReference type="InterPro" id="IPR050625">
    <property type="entry name" value="ParA/MinD_ATPase"/>
</dbReference>
<evidence type="ECO:0000256" key="7">
    <source>
        <dbReference type="ARBA" id="ARBA00023306"/>
    </source>
</evidence>
<dbReference type="FunFam" id="3.40.50.300:FF:000068">
    <property type="entry name" value="Site-determining protein"/>
    <property type="match status" value="1"/>
</dbReference>
<evidence type="ECO:0000256" key="3">
    <source>
        <dbReference type="ARBA" id="ARBA00022618"/>
    </source>
</evidence>
<dbReference type="InterPro" id="IPR027417">
    <property type="entry name" value="P-loop_NTPase"/>
</dbReference>
<dbReference type="STRING" id="1121266.SAMN02745883_00371"/>
<dbReference type="GO" id="GO:0016887">
    <property type="term" value="F:ATP hydrolysis activity"/>
    <property type="evidence" value="ECO:0007669"/>
    <property type="project" value="InterPro"/>
</dbReference>
<evidence type="ECO:0000313" key="12">
    <source>
        <dbReference type="EMBL" id="SHJ75435.1"/>
    </source>
</evidence>
<evidence type="ECO:0000313" key="13">
    <source>
        <dbReference type="Proteomes" id="UP000184082"/>
    </source>
</evidence>
<dbReference type="Gene3D" id="3.40.50.300">
    <property type="entry name" value="P-loop containing nucleotide triphosphate hydrolases"/>
    <property type="match status" value="1"/>
</dbReference>
<keyword evidence="5 10" id="KW-0067">ATP-binding</keyword>
<proteinExistence type="inferred from homology"/>
<keyword evidence="3" id="KW-0132">Cell division</keyword>
<reference evidence="12 13" key="1">
    <citation type="submission" date="2016-11" db="EMBL/GenBank/DDBJ databases">
        <authorList>
            <person name="Jaros S."/>
            <person name="Januszkiewicz K."/>
            <person name="Wedrychowicz H."/>
        </authorList>
    </citation>
    <scope>NUCLEOTIDE SEQUENCE [LARGE SCALE GENOMIC DNA]</scope>
    <source>
        <strain evidence="12 13">DSM 14501</strain>
    </source>
</reference>
<sequence length="265" mass="28916">MGEVIVITSGKGGVGKTTTTANIGTSLAMLGKKVVVIDADIGLRNLDVVLGLENRIVYDIVDVVEGVCRLKQALIRDKRFDDLYLLPAAQTKDKTAVSPEQMQKLCGDLKEIYDFVLVDCPAGIEQGFKNAIAGADKAIVVTTPEISAVRDADRIIGLLEAAELRDPKLIINRIRIDMVKKGDMMNIEDMTDILAIDLLGVVPDDQSIVISTNRGEPAVSDDNSMAGRAFRNIAKRILGEEVPFLELEVQEGFMAKLAKFFRLNK</sequence>
<keyword evidence="6" id="KW-0717">Septation</keyword>
<dbReference type="AlphaFoldDB" id="A0A1M6LW93"/>
<dbReference type="GO" id="GO:0051782">
    <property type="term" value="P:negative regulation of cell division"/>
    <property type="evidence" value="ECO:0007669"/>
    <property type="project" value="TreeGrafter"/>
</dbReference>
<keyword evidence="7" id="KW-0131">Cell cycle</keyword>
<evidence type="ECO:0000256" key="5">
    <source>
        <dbReference type="ARBA" id="ARBA00022840"/>
    </source>
</evidence>
<feature type="binding site" evidence="10">
    <location>
        <begin position="11"/>
        <end position="18"/>
    </location>
    <ligand>
        <name>ATP</name>
        <dbReference type="ChEBI" id="CHEBI:30616"/>
    </ligand>
</feature>
<keyword evidence="13" id="KW-1185">Reference proteome</keyword>
<dbReference type="InterPro" id="IPR010223">
    <property type="entry name" value="MinD"/>
</dbReference>
<comment type="similarity">
    <text evidence="1">Belongs to the ParA family. MinD subfamily.</text>
</comment>
<evidence type="ECO:0000256" key="8">
    <source>
        <dbReference type="ARBA" id="ARBA00025436"/>
    </source>
</evidence>
<dbReference type="InterPro" id="IPR002586">
    <property type="entry name" value="CobQ/CobB/MinD/ParA_Nub-bd_dom"/>
</dbReference>
<dbReference type="PANTHER" id="PTHR43384">
    <property type="entry name" value="SEPTUM SITE-DETERMINING PROTEIN MIND HOMOLOG, CHLOROPLASTIC-RELATED"/>
    <property type="match status" value="1"/>
</dbReference>
<dbReference type="RefSeq" id="WP_072965670.1">
    <property type="nucleotide sequence ID" value="NZ_FRAJ01000003.1"/>
</dbReference>
<dbReference type="GO" id="GO:0000917">
    <property type="term" value="P:division septum assembly"/>
    <property type="evidence" value="ECO:0007669"/>
    <property type="project" value="UniProtKB-KW"/>
</dbReference>
<dbReference type="InterPro" id="IPR025501">
    <property type="entry name" value="MinD_FleN"/>
</dbReference>
<dbReference type="NCBIfam" id="TIGR01968">
    <property type="entry name" value="minD_bact"/>
    <property type="match status" value="1"/>
</dbReference>
<dbReference type="PIRSF" id="PIRSF003092">
    <property type="entry name" value="MinD"/>
    <property type="match status" value="1"/>
</dbReference>
<dbReference type="GO" id="GO:0005524">
    <property type="term" value="F:ATP binding"/>
    <property type="evidence" value="ECO:0007669"/>
    <property type="project" value="UniProtKB-KW"/>
</dbReference>
<dbReference type="Pfam" id="PF01656">
    <property type="entry name" value="CbiA"/>
    <property type="match status" value="1"/>
</dbReference>
<evidence type="ECO:0000256" key="9">
    <source>
        <dbReference type="ARBA" id="ARBA00032845"/>
    </source>
</evidence>
<dbReference type="PANTHER" id="PTHR43384:SF6">
    <property type="entry name" value="SEPTUM SITE-DETERMINING PROTEIN MIND HOMOLOG, CHLOROPLASTIC"/>
    <property type="match status" value="1"/>
</dbReference>
<dbReference type="CDD" id="cd02036">
    <property type="entry name" value="MinD"/>
    <property type="match status" value="1"/>
</dbReference>
<evidence type="ECO:0000256" key="6">
    <source>
        <dbReference type="ARBA" id="ARBA00023210"/>
    </source>
</evidence>